<organism evidence="2 3">
    <name type="scientific">Undibacterium terreum</name>
    <dbReference type="NCBI Taxonomy" id="1224302"/>
    <lineage>
        <taxon>Bacteria</taxon>
        <taxon>Pseudomonadati</taxon>
        <taxon>Pseudomonadota</taxon>
        <taxon>Betaproteobacteria</taxon>
        <taxon>Burkholderiales</taxon>
        <taxon>Oxalobacteraceae</taxon>
        <taxon>Undibacterium</taxon>
    </lineage>
</organism>
<dbReference type="InterPro" id="IPR036514">
    <property type="entry name" value="SGNH_hydro_sf"/>
</dbReference>
<evidence type="ECO:0000313" key="3">
    <source>
        <dbReference type="Proteomes" id="UP000637423"/>
    </source>
</evidence>
<evidence type="ECO:0000313" key="2">
    <source>
        <dbReference type="EMBL" id="GGC94815.1"/>
    </source>
</evidence>
<dbReference type="SUPFAM" id="SSF52266">
    <property type="entry name" value="SGNH hydrolase"/>
    <property type="match status" value="1"/>
</dbReference>
<dbReference type="EMBL" id="BMED01000006">
    <property type="protein sequence ID" value="GGC94815.1"/>
    <property type="molecule type" value="Genomic_DNA"/>
</dbReference>
<dbReference type="GO" id="GO:0016788">
    <property type="term" value="F:hydrolase activity, acting on ester bonds"/>
    <property type="evidence" value="ECO:0007669"/>
    <property type="project" value="UniProtKB-ARBA"/>
</dbReference>
<dbReference type="Pfam" id="PF13472">
    <property type="entry name" value="Lipase_GDSL_2"/>
    <property type="match status" value="1"/>
</dbReference>
<evidence type="ECO:0000259" key="1">
    <source>
        <dbReference type="Pfam" id="PF13472"/>
    </source>
</evidence>
<dbReference type="CDD" id="cd01836">
    <property type="entry name" value="FeeA_FeeB_like"/>
    <property type="match status" value="1"/>
</dbReference>
<dbReference type="Gene3D" id="3.40.50.1110">
    <property type="entry name" value="SGNH hydrolase"/>
    <property type="match status" value="1"/>
</dbReference>
<dbReference type="RefSeq" id="WP_229751318.1">
    <property type="nucleotide sequence ID" value="NZ_BMED01000006.1"/>
</dbReference>
<reference evidence="2" key="2">
    <citation type="submission" date="2020-09" db="EMBL/GenBank/DDBJ databases">
        <authorList>
            <person name="Sun Q."/>
            <person name="Zhou Y."/>
        </authorList>
    </citation>
    <scope>NUCLEOTIDE SEQUENCE</scope>
    <source>
        <strain evidence="2">CGMCC 1.10998</strain>
    </source>
</reference>
<name>A0A916V0P7_9BURK</name>
<keyword evidence="3" id="KW-1185">Reference proteome</keyword>
<gene>
    <name evidence="2" type="ORF">GCM10011396_47710</name>
</gene>
<reference evidence="2" key="1">
    <citation type="journal article" date="2014" name="Int. J. Syst. Evol. Microbiol.">
        <title>Complete genome sequence of Corynebacterium casei LMG S-19264T (=DSM 44701T), isolated from a smear-ripened cheese.</title>
        <authorList>
            <consortium name="US DOE Joint Genome Institute (JGI-PGF)"/>
            <person name="Walter F."/>
            <person name="Albersmeier A."/>
            <person name="Kalinowski J."/>
            <person name="Ruckert C."/>
        </authorList>
    </citation>
    <scope>NUCLEOTIDE SEQUENCE</scope>
    <source>
        <strain evidence="2">CGMCC 1.10998</strain>
    </source>
</reference>
<dbReference type="AlphaFoldDB" id="A0A916V0P7"/>
<dbReference type="Proteomes" id="UP000637423">
    <property type="component" value="Unassembled WGS sequence"/>
</dbReference>
<sequence>MLRYYLPELLAVPLYPLLYLQGKYVRKVTPRLPEAAGEANGIASSASPSPGDQPPLRLLGIGESPVAGVGVTLLEQAITAQFAQALAAQQQHPVQWQALGKNGADLAQALELMVPQLSAYAPGVDIVLIAFGVNDTTSFRSARRYRSEMTQLICAVRDRLAPVRIILSGVPPMHAMPALPQPLRFVLGSKARVLDSVSRELAADFANVHYVAMGLDTDDAALMAEDGYHPSEKGARSWGQYLAETMRLSFGQLVPKK</sequence>
<proteinExistence type="predicted"/>
<protein>
    <submittedName>
        <fullName evidence="2">SGNH hydrolase</fullName>
    </submittedName>
</protein>
<comment type="caution">
    <text evidence="2">The sequence shown here is derived from an EMBL/GenBank/DDBJ whole genome shotgun (WGS) entry which is preliminary data.</text>
</comment>
<dbReference type="InterPro" id="IPR013830">
    <property type="entry name" value="SGNH_hydro"/>
</dbReference>
<feature type="domain" description="SGNH hydrolase-type esterase" evidence="1">
    <location>
        <begin position="61"/>
        <end position="236"/>
    </location>
</feature>
<keyword evidence="2" id="KW-0378">Hydrolase</keyword>
<accession>A0A916V0P7</accession>